<sequence>LHSTYKWNLFLKKIILNIERKIGISAKVHLIPGVSRDYTGSDNVFVVENMPSSVLFKKAYDLFLDRKRDYPELITRNVVYINGWLKPTRGLLHIKNFLESRIRDDVIVIIAGSISDDINKIVEKNDSVIYLGNLSSIESLSYYFFSDVVVSLYDPSIDINIKAEPNKWWDCTVTKTPFITNYGIETVKNFDEIVDYYLIDYSQENSLVKLFDKFVFQAKETGLFNKEGEAVLWDDKMKNVINFFLDDLNV</sequence>
<reference evidence="1 2" key="1">
    <citation type="journal article" date="2024" name="ISME J.">
        <title>Tailless and filamentous prophages are predominant in marine Vibrio.</title>
        <authorList>
            <person name="Steensen K."/>
            <person name="Seneca J."/>
            <person name="Bartlau N."/>
            <person name="Yu X.A."/>
            <person name="Hussain F.A."/>
            <person name="Polz M.F."/>
        </authorList>
    </citation>
    <scope>NUCLEOTIDE SEQUENCE [LARGE SCALE GENOMIC DNA]</scope>
    <source>
        <strain evidence="1 2">10N.239.312.F12</strain>
    </source>
</reference>
<accession>A0ABV4N4L4</accession>
<proteinExistence type="predicted"/>
<keyword evidence="2" id="KW-1185">Reference proteome</keyword>
<evidence type="ECO:0000313" key="1">
    <source>
        <dbReference type="EMBL" id="MEZ8724198.1"/>
    </source>
</evidence>
<gene>
    <name evidence="1" type="ORF">AB6D66_24280</name>
</gene>
<feature type="non-terminal residue" evidence="1">
    <location>
        <position position="1"/>
    </location>
</feature>
<evidence type="ECO:0008006" key="3">
    <source>
        <dbReference type="Google" id="ProtNLM"/>
    </source>
</evidence>
<dbReference type="RefSeq" id="WP_372126524.1">
    <property type="nucleotide sequence ID" value="NZ_JBFSSG010000102.1"/>
</dbReference>
<dbReference type="Proteomes" id="UP001570071">
    <property type="component" value="Unassembled WGS sequence"/>
</dbReference>
<dbReference type="EMBL" id="JBFSSG010000102">
    <property type="protein sequence ID" value="MEZ8724198.1"/>
    <property type="molecule type" value="Genomic_DNA"/>
</dbReference>
<name>A0ABV4N4L4_9VIBR</name>
<comment type="caution">
    <text evidence="1">The sequence shown here is derived from an EMBL/GenBank/DDBJ whole genome shotgun (WGS) entry which is preliminary data.</text>
</comment>
<evidence type="ECO:0000313" key="2">
    <source>
        <dbReference type="Proteomes" id="UP001570071"/>
    </source>
</evidence>
<organism evidence="1 2">
    <name type="scientific">Vibrio pomeroyi</name>
    <dbReference type="NCBI Taxonomy" id="198832"/>
    <lineage>
        <taxon>Bacteria</taxon>
        <taxon>Pseudomonadati</taxon>
        <taxon>Pseudomonadota</taxon>
        <taxon>Gammaproteobacteria</taxon>
        <taxon>Vibrionales</taxon>
        <taxon>Vibrionaceae</taxon>
        <taxon>Vibrio</taxon>
    </lineage>
</organism>
<protein>
    <recommendedName>
        <fullName evidence="3">Glycosyl transferase family 1 domain-containing protein</fullName>
    </recommendedName>
</protein>